<feature type="transmembrane region" description="Helical" evidence="2">
    <location>
        <begin position="117"/>
        <end position="138"/>
    </location>
</feature>
<proteinExistence type="predicted"/>
<keyword evidence="2" id="KW-1133">Transmembrane helix</keyword>
<keyword evidence="2" id="KW-0472">Membrane</keyword>
<protein>
    <submittedName>
        <fullName evidence="3">Uncharacterized protein</fullName>
    </submittedName>
</protein>
<dbReference type="RefSeq" id="WP_191274145.1">
    <property type="nucleotide sequence ID" value="NZ_BMXJ01000007.1"/>
</dbReference>
<evidence type="ECO:0000313" key="3">
    <source>
        <dbReference type="EMBL" id="MBE1459936.1"/>
    </source>
</evidence>
<reference evidence="3 4" key="1">
    <citation type="submission" date="2020-10" db="EMBL/GenBank/DDBJ databases">
        <title>Sequencing the genomes of 1000 actinobacteria strains.</title>
        <authorList>
            <person name="Klenk H.-P."/>
        </authorList>
    </citation>
    <scope>NUCLEOTIDE SEQUENCE [LARGE SCALE GENOMIC DNA]</scope>
    <source>
        <strain evidence="3 4">DSM 45157</strain>
    </source>
</reference>
<feature type="transmembrane region" description="Helical" evidence="2">
    <location>
        <begin position="89"/>
        <end position="111"/>
    </location>
</feature>
<sequence>MDGVLPRTPTGRPRVAAVGAILVLCLLAAPLMSLFPVAVWDLTSTLTTGGAGSESLLVAPVAVGGILLMLLLSGYWLRSAGVTRPASCASLVVGVSMATPVVMGFLAPAFTPLPGGLVANIAAVSALLSTAALGVCVLSNRPEGRRQAGVLPGVAVAVAALLVLPLASEHMRGRFTEQRSLAQINGFEYTIAVLDSPRWVPVRVHEVHDGLRMTYVRDGGAEGAPNAGGPGGTDAGEEPEPDGGEGAAAVHVLSWTRERAAEGISDDCGFPGVECSQEEGLLAVYRSPDGREGSGPSEVRARLDDGTVASVHPAGSLPPDQLFTAARFLRAEHPGERDALVDAVLRR</sequence>
<evidence type="ECO:0000256" key="2">
    <source>
        <dbReference type="SAM" id="Phobius"/>
    </source>
</evidence>
<gene>
    <name evidence="3" type="ORF">H4W79_004150</name>
</gene>
<organism evidence="3 4">
    <name type="scientific">Nocardiopsis terrae</name>
    <dbReference type="NCBI Taxonomy" id="372655"/>
    <lineage>
        <taxon>Bacteria</taxon>
        <taxon>Bacillati</taxon>
        <taxon>Actinomycetota</taxon>
        <taxon>Actinomycetes</taxon>
        <taxon>Streptosporangiales</taxon>
        <taxon>Nocardiopsidaceae</taxon>
        <taxon>Nocardiopsis</taxon>
    </lineage>
</organism>
<feature type="transmembrane region" description="Helical" evidence="2">
    <location>
        <begin position="57"/>
        <end position="77"/>
    </location>
</feature>
<name>A0ABR9HLM3_9ACTN</name>
<feature type="region of interest" description="Disordered" evidence="1">
    <location>
        <begin position="218"/>
        <end position="246"/>
    </location>
</feature>
<keyword evidence="2" id="KW-0812">Transmembrane</keyword>
<dbReference type="Proteomes" id="UP000598217">
    <property type="component" value="Unassembled WGS sequence"/>
</dbReference>
<accession>A0ABR9HLM3</accession>
<comment type="caution">
    <text evidence="3">The sequence shown here is derived from an EMBL/GenBank/DDBJ whole genome shotgun (WGS) entry which is preliminary data.</text>
</comment>
<evidence type="ECO:0000313" key="4">
    <source>
        <dbReference type="Proteomes" id="UP000598217"/>
    </source>
</evidence>
<feature type="transmembrane region" description="Helical" evidence="2">
    <location>
        <begin position="150"/>
        <end position="168"/>
    </location>
</feature>
<keyword evidence="4" id="KW-1185">Reference proteome</keyword>
<evidence type="ECO:0000256" key="1">
    <source>
        <dbReference type="SAM" id="MobiDB-lite"/>
    </source>
</evidence>
<feature type="transmembrane region" description="Helical" evidence="2">
    <location>
        <begin position="15"/>
        <end position="37"/>
    </location>
</feature>
<dbReference type="EMBL" id="JADBDY010000001">
    <property type="protein sequence ID" value="MBE1459936.1"/>
    <property type="molecule type" value="Genomic_DNA"/>
</dbReference>